<evidence type="ECO:0000256" key="1">
    <source>
        <dbReference type="ARBA" id="ARBA00003532"/>
    </source>
</evidence>
<evidence type="ECO:0000259" key="4">
    <source>
        <dbReference type="Pfam" id="PF11953"/>
    </source>
</evidence>
<evidence type="ECO:0000313" key="6">
    <source>
        <dbReference type="Proteomes" id="UP001291687"/>
    </source>
</evidence>
<accession>A0ABU5NEG4</accession>
<sequence length="149" mass="17606">MYPDDLLANWRSGRESWSDVSNEDWNNWKWQMSNSIRSLKHLQSLIDLTEDEKEGCELAHTKLSLSITPYYFNLIDRNDVNCPMRKQVIPSVNEAIKTETKELMDWIEFAKSNSQIWPNITVKKAPLAGADKYKNEKDKFKKYITERIF</sequence>
<keyword evidence="3" id="KW-0479">Metal-binding</keyword>
<keyword evidence="6" id="KW-1185">Reference proteome</keyword>
<dbReference type="Gene3D" id="6.10.140.1170">
    <property type="match status" value="1"/>
</dbReference>
<gene>
    <name evidence="5" type="ORF">Megvenef_01549</name>
</gene>
<keyword evidence="3" id="KW-0411">Iron-sulfur</keyword>
<dbReference type="RefSeq" id="WP_322777476.1">
    <property type="nucleotide sequence ID" value="NZ_JARJFB010000176.1"/>
</dbReference>
<feature type="domain" description="Ferredoxin C-terminal" evidence="4">
    <location>
        <begin position="114"/>
        <end position="143"/>
    </location>
</feature>
<dbReference type="InterPro" id="IPR013785">
    <property type="entry name" value="Aldolase_TIM"/>
</dbReference>
<evidence type="ECO:0000313" key="5">
    <source>
        <dbReference type="EMBL" id="MEA0971567.1"/>
    </source>
</evidence>
<keyword evidence="3" id="KW-0004">4Fe-4S</keyword>
<comment type="function">
    <text evidence="1">Ferredoxins are iron-sulfur proteins that transfer electrons in a wide variety of metabolic reactions.</text>
</comment>
<protein>
    <recommendedName>
        <fullName evidence="2">Ferredoxin</fullName>
    </recommendedName>
</protein>
<dbReference type="Pfam" id="PF11953">
    <property type="entry name" value="DUF3470"/>
    <property type="match status" value="1"/>
</dbReference>
<dbReference type="EMBL" id="JARJFB010000176">
    <property type="protein sequence ID" value="MEA0971567.1"/>
    <property type="molecule type" value="Genomic_DNA"/>
</dbReference>
<comment type="caution">
    <text evidence="5">The sequence shown here is derived from an EMBL/GenBank/DDBJ whole genome shotgun (WGS) entry which is preliminary data.</text>
</comment>
<reference evidence="5 6" key="1">
    <citation type="submission" date="2023-03" db="EMBL/GenBank/DDBJ databases">
        <title>Host association and intracellularity evolved multiple times independently in the Rickettsiales.</title>
        <authorList>
            <person name="Castelli M."/>
            <person name="Nardi T."/>
            <person name="Gammuto L."/>
            <person name="Bellinzona G."/>
            <person name="Sabaneyeva E."/>
            <person name="Potekhin A."/>
            <person name="Serra V."/>
            <person name="Petroni G."/>
            <person name="Sassera D."/>
        </authorList>
    </citation>
    <scope>NUCLEOTIDE SEQUENCE [LARGE SCALE GENOMIC DNA]</scope>
    <source>
        <strain evidence="5 6">Sr 2-6</strain>
    </source>
</reference>
<dbReference type="PANTHER" id="PTHR30538">
    <property type="entry name" value="LYSINE 2,3-AMINOMUTASE-RELATED"/>
    <property type="match status" value="1"/>
</dbReference>
<keyword evidence="3" id="KW-0408">Iron</keyword>
<evidence type="ECO:0000256" key="2">
    <source>
        <dbReference type="ARBA" id="ARBA00013529"/>
    </source>
</evidence>
<organism evidence="5 6">
    <name type="scientific">Candidatus Megaera venefica</name>
    <dbReference type="NCBI Taxonomy" id="2055910"/>
    <lineage>
        <taxon>Bacteria</taxon>
        <taxon>Pseudomonadati</taxon>
        <taxon>Pseudomonadota</taxon>
        <taxon>Alphaproteobacteria</taxon>
        <taxon>Rickettsiales</taxon>
        <taxon>Rickettsiaceae</taxon>
        <taxon>Candidatus Megaera</taxon>
    </lineage>
</organism>
<dbReference type="InterPro" id="IPR003739">
    <property type="entry name" value="Lys_aminomutase/Glu_NH3_mut"/>
</dbReference>
<dbReference type="PANTHER" id="PTHR30538:SF1">
    <property type="entry name" value="L-LYSINE 2,3-AMINOMUTASE"/>
    <property type="match status" value="1"/>
</dbReference>
<dbReference type="Gene3D" id="3.20.20.70">
    <property type="entry name" value="Aldolase class I"/>
    <property type="match status" value="1"/>
</dbReference>
<name>A0ABU5NEG4_9RICK</name>
<evidence type="ECO:0000256" key="3">
    <source>
        <dbReference type="ARBA" id="ARBA00022485"/>
    </source>
</evidence>
<dbReference type="InterPro" id="IPR022569">
    <property type="entry name" value="Fd_C"/>
</dbReference>
<dbReference type="Proteomes" id="UP001291687">
    <property type="component" value="Unassembled WGS sequence"/>
</dbReference>
<proteinExistence type="predicted"/>